<proteinExistence type="predicted"/>
<dbReference type="eggNOG" id="COG5581">
    <property type="taxonomic scope" value="Bacteria"/>
</dbReference>
<dbReference type="Pfam" id="PF07238">
    <property type="entry name" value="PilZ"/>
    <property type="match status" value="1"/>
</dbReference>
<feature type="domain" description="PilZ" evidence="1">
    <location>
        <begin position="11"/>
        <end position="121"/>
    </location>
</feature>
<organism evidence="2 3">
    <name type="scientific">Syntrophobacter fumaroxidans (strain DSM 10017 / MPOB)</name>
    <dbReference type="NCBI Taxonomy" id="335543"/>
    <lineage>
        <taxon>Bacteria</taxon>
        <taxon>Pseudomonadati</taxon>
        <taxon>Thermodesulfobacteriota</taxon>
        <taxon>Syntrophobacteria</taxon>
        <taxon>Syntrophobacterales</taxon>
        <taxon>Syntrophobacteraceae</taxon>
        <taxon>Syntrophobacter</taxon>
    </lineage>
</organism>
<keyword evidence="3" id="KW-1185">Reference proteome</keyword>
<dbReference type="KEGG" id="sfu:Sfum_3882"/>
<dbReference type="Gene3D" id="2.40.10.220">
    <property type="entry name" value="predicted glycosyltransferase like domains"/>
    <property type="match status" value="1"/>
</dbReference>
<dbReference type="AlphaFoldDB" id="A0LQ49"/>
<dbReference type="RefSeq" id="WP_011700667.1">
    <property type="nucleotide sequence ID" value="NC_008554.1"/>
</dbReference>
<evidence type="ECO:0000313" key="3">
    <source>
        <dbReference type="Proteomes" id="UP000001784"/>
    </source>
</evidence>
<dbReference type="InParanoid" id="A0LQ49"/>
<dbReference type="EMBL" id="CP000478">
    <property type="protein sequence ID" value="ABK19551.1"/>
    <property type="molecule type" value="Genomic_DNA"/>
</dbReference>
<dbReference type="STRING" id="335543.Sfum_3882"/>
<evidence type="ECO:0000313" key="2">
    <source>
        <dbReference type="EMBL" id="ABK19551.1"/>
    </source>
</evidence>
<name>A0LQ49_SYNFM</name>
<dbReference type="SUPFAM" id="SSF141371">
    <property type="entry name" value="PilZ domain-like"/>
    <property type="match status" value="1"/>
</dbReference>
<dbReference type="InterPro" id="IPR009875">
    <property type="entry name" value="PilZ_domain"/>
</dbReference>
<reference evidence="2 3" key="1">
    <citation type="submission" date="2006-10" db="EMBL/GenBank/DDBJ databases">
        <title>Complete sequence of Syntrophobacter fumaroxidans MPOB.</title>
        <authorList>
            <consortium name="US DOE Joint Genome Institute"/>
            <person name="Copeland A."/>
            <person name="Lucas S."/>
            <person name="Lapidus A."/>
            <person name="Barry K."/>
            <person name="Detter J.C."/>
            <person name="Glavina del Rio T."/>
            <person name="Hammon N."/>
            <person name="Israni S."/>
            <person name="Pitluck S."/>
            <person name="Goltsman E.G."/>
            <person name="Martinez M."/>
            <person name="Schmutz J."/>
            <person name="Larimer F."/>
            <person name="Land M."/>
            <person name="Hauser L."/>
            <person name="Kyrpides N."/>
            <person name="Kim E."/>
            <person name="Boone D.R."/>
            <person name="Brockman F."/>
            <person name="Culley D."/>
            <person name="Ferry J."/>
            <person name="Gunsalus R."/>
            <person name="McInerney M.J."/>
            <person name="Morrison M."/>
            <person name="Plugge C."/>
            <person name="Rohlin L."/>
            <person name="Scholten J."/>
            <person name="Sieber J."/>
            <person name="Stams A.J.M."/>
            <person name="Worm P."/>
            <person name="Henstra A.M."/>
            <person name="Richardson P."/>
        </authorList>
    </citation>
    <scope>NUCLEOTIDE SEQUENCE [LARGE SCALE GENOMIC DNA]</scope>
    <source>
        <strain evidence="3">DSM 10017 / MPOB</strain>
    </source>
</reference>
<dbReference type="HOGENOM" id="CLU_148729_0_0_7"/>
<dbReference type="GO" id="GO:0035438">
    <property type="term" value="F:cyclic-di-GMP binding"/>
    <property type="evidence" value="ECO:0007669"/>
    <property type="project" value="InterPro"/>
</dbReference>
<sequence>MEKKKSFSEMRKYRRHRTNGSALVAFFTPTHEFLSLGQILDISLGGLAIRYIALDEQTKGSTHLEIFGAVDSNVHIGKLPCKVMYDIELTSESSGMLKVRRCGVKFGDLSKGQVAEIKSFIEIFGLPEDKLGIMSPTQARQVASAS</sequence>
<gene>
    <name evidence="2" type="ordered locus">Sfum_3882</name>
</gene>
<evidence type="ECO:0000259" key="1">
    <source>
        <dbReference type="Pfam" id="PF07238"/>
    </source>
</evidence>
<protein>
    <submittedName>
        <fullName evidence="2">Type IV pilus assembly PilZ</fullName>
    </submittedName>
</protein>
<accession>A0LQ49</accession>
<dbReference type="Proteomes" id="UP000001784">
    <property type="component" value="Chromosome"/>
</dbReference>